<evidence type="ECO:0000313" key="3">
    <source>
        <dbReference type="Proteomes" id="UP000579647"/>
    </source>
</evidence>
<dbReference type="NCBIfam" id="NF038403">
    <property type="entry name" value="perm_prefix_1"/>
    <property type="match status" value="1"/>
</dbReference>
<comment type="caution">
    <text evidence="2">The sequence shown here is derived from an EMBL/GenBank/DDBJ whole genome shotgun (WGS) entry which is preliminary data.</text>
</comment>
<dbReference type="Proteomes" id="UP000579647">
    <property type="component" value="Unassembled WGS sequence"/>
</dbReference>
<sequence>MSEGKTESTLTDRYVWSVTRHLDSEAGPDVARELRGSILDTIEAKVEAGTDPAKAEVEALTELGDPDALAREYGDRPRYLIGPGLYPGYVRLLRTLLGILLPLGLGAVLLERLLSGADGFGDTALAAVGTLFVTAVHVCFWVTLAYAAVERARPADKREEPLLAWDTKQLPEETPWRQVGLGETLFQVALLGLVIFLLTWQFTGVSDPSSQVQVLNPDLARPWAVLLVGLIAVEAAVAVGVWWAGRWTPALAVGNVLAGATWATVAVWLLLRDQLIVPDLPERFGAVFDVPADWSVATFPIAAAVVAIAVWDIASCLNKTRQAAFRA</sequence>
<feature type="transmembrane region" description="Helical" evidence="1">
    <location>
        <begin position="251"/>
        <end position="271"/>
    </location>
</feature>
<feature type="transmembrane region" description="Helical" evidence="1">
    <location>
        <begin position="126"/>
        <end position="149"/>
    </location>
</feature>
<evidence type="ECO:0000313" key="2">
    <source>
        <dbReference type="EMBL" id="MBB5494331.1"/>
    </source>
</evidence>
<keyword evidence="3" id="KW-1185">Reference proteome</keyword>
<dbReference type="RefSeq" id="WP_184367658.1">
    <property type="nucleotide sequence ID" value="NZ_BAAAKM010000059.1"/>
</dbReference>
<organism evidence="2 3">
    <name type="scientific">Nocardiopsis metallicus</name>
    <dbReference type="NCBI Taxonomy" id="179819"/>
    <lineage>
        <taxon>Bacteria</taxon>
        <taxon>Bacillati</taxon>
        <taxon>Actinomycetota</taxon>
        <taxon>Actinomycetes</taxon>
        <taxon>Streptosporangiales</taxon>
        <taxon>Nocardiopsidaceae</taxon>
        <taxon>Nocardiopsis</taxon>
    </lineage>
</organism>
<feature type="transmembrane region" description="Helical" evidence="1">
    <location>
        <begin position="223"/>
        <end position="244"/>
    </location>
</feature>
<dbReference type="AlphaFoldDB" id="A0A840WMV6"/>
<gene>
    <name evidence="2" type="ORF">HNR07_005468</name>
</gene>
<accession>A0A840WMV6</accession>
<dbReference type="InterPro" id="IPR047928">
    <property type="entry name" value="Perm_prefix_1"/>
</dbReference>
<keyword evidence="1" id="KW-0472">Membrane</keyword>
<dbReference type="EMBL" id="JACHDO010000001">
    <property type="protein sequence ID" value="MBB5494331.1"/>
    <property type="molecule type" value="Genomic_DNA"/>
</dbReference>
<feature type="transmembrane region" description="Helical" evidence="1">
    <location>
        <begin position="291"/>
        <end position="311"/>
    </location>
</feature>
<feature type="transmembrane region" description="Helical" evidence="1">
    <location>
        <begin position="185"/>
        <end position="203"/>
    </location>
</feature>
<name>A0A840WMV6_9ACTN</name>
<protein>
    <submittedName>
        <fullName evidence="2">Uncharacterized protein</fullName>
    </submittedName>
</protein>
<feature type="transmembrane region" description="Helical" evidence="1">
    <location>
        <begin position="95"/>
        <end position="114"/>
    </location>
</feature>
<evidence type="ECO:0000256" key="1">
    <source>
        <dbReference type="SAM" id="Phobius"/>
    </source>
</evidence>
<keyword evidence="1" id="KW-1133">Transmembrane helix</keyword>
<proteinExistence type="predicted"/>
<keyword evidence="1" id="KW-0812">Transmembrane</keyword>
<reference evidence="2 3" key="1">
    <citation type="submission" date="2020-08" db="EMBL/GenBank/DDBJ databases">
        <title>Sequencing the genomes of 1000 actinobacteria strains.</title>
        <authorList>
            <person name="Klenk H.-P."/>
        </authorList>
    </citation>
    <scope>NUCLEOTIDE SEQUENCE [LARGE SCALE GENOMIC DNA]</scope>
    <source>
        <strain evidence="2 3">DSM 44598</strain>
    </source>
</reference>